<name>A0ABP4F1U0_9ACTN</name>
<organism evidence="2 3">
    <name type="scientific">Nocardioides aquiterrae</name>
    <dbReference type="NCBI Taxonomy" id="203799"/>
    <lineage>
        <taxon>Bacteria</taxon>
        <taxon>Bacillati</taxon>
        <taxon>Actinomycetota</taxon>
        <taxon>Actinomycetes</taxon>
        <taxon>Propionibacteriales</taxon>
        <taxon>Nocardioidaceae</taxon>
        <taxon>Nocardioides</taxon>
    </lineage>
</organism>
<comment type="caution">
    <text evidence="2">The sequence shown here is derived from an EMBL/GenBank/DDBJ whole genome shotgun (WGS) entry which is preliminary data.</text>
</comment>
<dbReference type="Proteomes" id="UP001499979">
    <property type="component" value="Unassembled WGS sequence"/>
</dbReference>
<protein>
    <submittedName>
        <fullName evidence="2">Uncharacterized protein</fullName>
    </submittedName>
</protein>
<evidence type="ECO:0000256" key="1">
    <source>
        <dbReference type="SAM" id="SignalP"/>
    </source>
</evidence>
<proteinExistence type="predicted"/>
<reference evidence="3" key="1">
    <citation type="journal article" date="2019" name="Int. J. Syst. Evol. Microbiol.">
        <title>The Global Catalogue of Microorganisms (GCM) 10K type strain sequencing project: providing services to taxonomists for standard genome sequencing and annotation.</title>
        <authorList>
            <consortium name="The Broad Institute Genomics Platform"/>
            <consortium name="The Broad Institute Genome Sequencing Center for Infectious Disease"/>
            <person name="Wu L."/>
            <person name="Ma J."/>
        </authorList>
    </citation>
    <scope>NUCLEOTIDE SEQUENCE [LARGE SCALE GENOMIC DNA]</scope>
    <source>
        <strain evidence="3">JCM 11813</strain>
    </source>
</reference>
<accession>A0ABP4F1U0</accession>
<dbReference type="RefSeq" id="WP_343907994.1">
    <property type="nucleotide sequence ID" value="NZ_BAAAJE010000012.1"/>
</dbReference>
<dbReference type="EMBL" id="BAAAJE010000012">
    <property type="protein sequence ID" value="GAA1145776.1"/>
    <property type="molecule type" value="Genomic_DNA"/>
</dbReference>
<gene>
    <name evidence="2" type="ORF">GCM10009606_26050</name>
</gene>
<keyword evidence="3" id="KW-1185">Reference proteome</keyword>
<feature type="signal peptide" evidence="1">
    <location>
        <begin position="1"/>
        <end position="22"/>
    </location>
</feature>
<evidence type="ECO:0000313" key="2">
    <source>
        <dbReference type="EMBL" id="GAA1145776.1"/>
    </source>
</evidence>
<dbReference type="PROSITE" id="PS51257">
    <property type="entry name" value="PROKAR_LIPOPROTEIN"/>
    <property type="match status" value="1"/>
</dbReference>
<evidence type="ECO:0000313" key="3">
    <source>
        <dbReference type="Proteomes" id="UP001499979"/>
    </source>
</evidence>
<keyword evidence="1" id="KW-0732">Signal</keyword>
<sequence length="442" mass="47696">MRKTLPLLAILATLACTLVAPAAGASTEPSWRSPAPRLADTGCGQSAWSQLNPNGYPLPMTFDGWGWCPSSSGALWWARWSYPDYPINLVPADSPEPAFQFIWVTNADAPKTPLIDSSPAQVRNQVRRAVSAIAASNNRGVVTAADAQRTSAPRIVSFLGTGADGRPQVQPVFDKVSVPQAVLRREPYQNWVNPATGQLEQGLWPYLEGHGYPPRANRRYITVTDYSGVWNYLGGATVVPCSGNGYGPADTQPGPQNCNNRGGTWMTISLAGNASRDLSPQQSLSFGEKLAHEFAHAMGGVLPGSPHYNTDHPLHPTDCADLLCLNSYDQSGQHYTACGGGTTDTFAAYTGGLLSSPSTSRQAYRADCNRDDYFALKLVDGKVVEQDWARTRWAGENNQFFWGGVQPAAALSPFRSDRYPIAPECTYNPAGWCPPGVQRTTG</sequence>
<feature type="chain" id="PRO_5046301218" evidence="1">
    <location>
        <begin position="23"/>
        <end position="442"/>
    </location>
</feature>